<evidence type="ECO:0000256" key="1">
    <source>
        <dbReference type="SAM" id="Phobius"/>
    </source>
</evidence>
<evidence type="ECO:0000313" key="3">
    <source>
        <dbReference type="Proteomes" id="UP000034923"/>
    </source>
</evidence>
<dbReference type="AlphaFoldDB" id="A0A0G0BUA4"/>
<keyword evidence="1" id="KW-1133">Transmembrane helix</keyword>
<feature type="transmembrane region" description="Helical" evidence="1">
    <location>
        <begin position="66"/>
        <end position="86"/>
    </location>
</feature>
<organism evidence="2 3">
    <name type="scientific">Candidatus Nomurabacteria bacterium GW2011_GWB1_35_20</name>
    <dbReference type="NCBI Taxonomy" id="1618740"/>
    <lineage>
        <taxon>Bacteria</taxon>
        <taxon>Candidatus Nomuraibacteriota</taxon>
    </lineage>
</organism>
<proteinExistence type="predicted"/>
<sequence>MLLHDKDKLNKIEELKSKLFNKNYQTRIEHHDSFPHFQKRKVMDFWEKKESAEPDFKEKFFMKTSMFKKFFIFSIVFFYVFCQGQHRF</sequence>
<keyword evidence="1" id="KW-0472">Membrane</keyword>
<gene>
    <name evidence="2" type="ORF">UR70_C0003G0018</name>
</gene>
<accession>A0A0G0BUA4</accession>
<protein>
    <submittedName>
        <fullName evidence="2">Uncharacterized protein</fullName>
    </submittedName>
</protein>
<dbReference type="Proteomes" id="UP000034923">
    <property type="component" value="Unassembled WGS sequence"/>
</dbReference>
<evidence type="ECO:0000313" key="2">
    <source>
        <dbReference type="EMBL" id="KKP72903.1"/>
    </source>
</evidence>
<reference evidence="2 3" key="1">
    <citation type="journal article" date="2015" name="Nature">
        <title>rRNA introns, odd ribosomes, and small enigmatic genomes across a large radiation of phyla.</title>
        <authorList>
            <person name="Brown C.T."/>
            <person name="Hug L.A."/>
            <person name="Thomas B.C."/>
            <person name="Sharon I."/>
            <person name="Castelle C.J."/>
            <person name="Singh A."/>
            <person name="Wilkins M.J."/>
            <person name="Williams K.H."/>
            <person name="Banfield J.F."/>
        </authorList>
    </citation>
    <scope>NUCLEOTIDE SEQUENCE [LARGE SCALE GENOMIC DNA]</scope>
</reference>
<dbReference type="EMBL" id="LBQE01000003">
    <property type="protein sequence ID" value="KKP72903.1"/>
    <property type="molecule type" value="Genomic_DNA"/>
</dbReference>
<keyword evidence="1" id="KW-0812">Transmembrane</keyword>
<comment type="caution">
    <text evidence="2">The sequence shown here is derived from an EMBL/GenBank/DDBJ whole genome shotgun (WGS) entry which is preliminary data.</text>
</comment>
<name>A0A0G0BUA4_9BACT</name>